<dbReference type="FunFam" id="1.10.555.10:FF:000022">
    <property type="entry name" value="rho GTPase-activating protein 19"/>
    <property type="match status" value="1"/>
</dbReference>
<evidence type="ECO:0000313" key="8">
    <source>
        <dbReference type="Proteomes" id="UP001221898"/>
    </source>
</evidence>
<feature type="region of interest" description="Disordered" evidence="5">
    <location>
        <begin position="433"/>
        <end position="455"/>
    </location>
</feature>
<dbReference type="GO" id="GO:0007165">
    <property type="term" value="P:signal transduction"/>
    <property type="evidence" value="ECO:0007669"/>
    <property type="project" value="InterPro"/>
</dbReference>
<feature type="domain" description="Rho-GAP" evidence="6">
    <location>
        <begin position="106"/>
        <end position="299"/>
    </location>
</feature>
<dbReference type="Proteomes" id="UP001221898">
    <property type="component" value="Unassembled WGS sequence"/>
</dbReference>
<dbReference type="Gene3D" id="1.10.555.10">
    <property type="entry name" value="Rho GTPase activation protein"/>
    <property type="match status" value="1"/>
</dbReference>
<evidence type="ECO:0000256" key="4">
    <source>
        <dbReference type="ARBA" id="ARBA00083391"/>
    </source>
</evidence>
<dbReference type="InterPro" id="IPR047941">
    <property type="entry name" value="ARHGAP19_RhoGAP"/>
</dbReference>
<protein>
    <recommendedName>
        <fullName evidence="3">Rho GTPase-activating protein 19</fullName>
    </recommendedName>
    <alternativeName>
        <fullName evidence="4">Rho-type GTPase-activating protein 19</fullName>
    </alternativeName>
</protein>
<evidence type="ECO:0000256" key="1">
    <source>
        <dbReference type="ARBA" id="ARBA00022468"/>
    </source>
</evidence>
<dbReference type="PANTHER" id="PTHR14963">
    <property type="entry name" value="RHO GTPASE ACTIVATING PROTEIN 18,19-RELATED"/>
    <property type="match status" value="1"/>
</dbReference>
<feature type="compositionally biased region" description="Basic and acidic residues" evidence="5">
    <location>
        <begin position="438"/>
        <end position="447"/>
    </location>
</feature>
<proteinExistence type="predicted"/>
<dbReference type="InterPro" id="IPR008936">
    <property type="entry name" value="Rho_GTPase_activation_prot"/>
</dbReference>
<organism evidence="7 8">
    <name type="scientific">Aldrovandia affinis</name>
    <dbReference type="NCBI Taxonomy" id="143900"/>
    <lineage>
        <taxon>Eukaryota</taxon>
        <taxon>Metazoa</taxon>
        <taxon>Chordata</taxon>
        <taxon>Craniata</taxon>
        <taxon>Vertebrata</taxon>
        <taxon>Euteleostomi</taxon>
        <taxon>Actinopterygii</taxon>
        <taxon>Neopterygii</taxon>
        <taxon>Teleostei</taxon>
        <taxon>Notacanthiformes</taxon>
        <taxon>Halosauridae</taxon>
        <taxon>Aldrovandia</taxon>
    </lineage>
</organism>
<keyword evidence="8" id="KW-1185">Reference proteome</keyword>
<evidence type="ECO:0000259" key="6">
    <source>
        <dbReference type="PROSITE" id="PS50238"/>
    </source>
</evidence>
<comment type="caution">
    <text evidence="7">The sequence shown here is derived from an EMBL/GenBank/DDBJ whole genome shotgun (WGS) entry which is preliminary data.</text>
</comment>
<dbReference type="GO" id="GO:0051056">
    <property type="term" value="P:regulation of small GTPase mediated signal transduction"/>
    <property type="evidence" value="ECO:0007669"/>
    <property type="project" value="TreeGrafter"/>
</dbReference>
<dbReference type="EMBL" id="JAINUG010000051">
    <property type="protein sequence ID" value="KAJ8404928.1"/>
    <property type="molecule type" value="Genomic_DNA"/>
</dbReference>
<dbReference type="InterPro" id="IPR000198">
    <property type="entry name" value="RhoGAP_dom"/>
</dbReference>
<dbReference type="GO" id="GO:0005096">
    <property type="term" value="F:GTPase activator activity"/>
    <property type="evidence" value="ECO:0007669"/>
    <property type="project" value="UniProtKB-KW"/>
</dbReference>
<reference evidence="7" key="1">
    <citation type="journal article" date="2023" name="Science">
        <title>Genome structures resolve the early diversification of teleost fishes.</title>
        <authorList>
            <person name="Parey E."/>
            <person name="Louis A."/>
            <person name="Montfort J."/>
            <person name="Bouchez O."/>
            <person name="Roques C."/>
            <person name="Iampietro C."/>
            <person name="Lluch J."/>
            <person name="Castinel A."/>
            <person name="Donnadieu C."/>
            <person name="Desvignes T."/>
            <person name="Floi Bucao C."/>
            <person name="Jouanno E."/>
            <person name="Wen M."/>
            <person name="Mejri S."/>
            <person name="Dirks R."/>
            <person name="Jansen H."/>
            <person name="Henkel C."/>
            <person name="Chen W.J."/>
            <person name="Zahm M."/>
            <person name="Cabau C."/>
            <person name="Klopp C."/>
            <person name="Thompson A.W."/>
            <person name="Robinson-Rechavi M."/>
            <person name="Braasch I."/>
            <person name="Lecointre G."/>
            <person name="Bobe J."/>
            <person name="Postlethwait J.H."/>
            <person name="Berthelot C."/>
            <person name="Roest Crollius H."/>
            <person name="Guiguen Y."/>
        </authorList>
    </citation>
    <scope>NUCLEOTIDE SEQUENCE</scope>
    <source>
        <strain evidence="7">NC1722</strain>
    </source>
</reference>
<dbReference type="Pfam" id="PF00620">
    <property type="entry name" value="RhoGAP"/>
    <property type="match status" value="1"/>
</dbReference>
<evidence type="ECO:0000256" key="5">
    <source>
        <dbReference type="SAM" id="MobiDB-lite"/>
    </source>
</evidence>
<dbReference type="AlphaFoldDB" id="A0AAD7SMI7"/>
<sequence>MAAEKDTDGNKQNRRGTVCNVVISQEMCPRGRQTIIFNPDFFVEKLRHERPDVFTELVLSNVTRLIDLPGTEFAQLLGEVDPKVPSTGGFFRNFLKRKDKGVVFGMPLTDEGIAQIYQLIEYLSKNLHVEGLFRVPGNSVRQQALKEMLNTGVDVDLETGGYHPNDVASLLKTFLGELPEPLLTHRHYHAHLKITDLALFDERGNKTAVPDKERQIEALQLLLLILPPANRTLLKLLLDLLYQTAKQQDKNKMSAFNLALMFAPHVIWPKNMTANDLQEKLKKLNNCMAFLIKHSQKLFRAPPYIRDYARMQFSGSKTLQSKDDLDLLPVSGTEDTVPPKRVCQETGSAQHHTEEALKELFRHVNNNMPDSAKKKKLIRQFTKQSTPGTPVYECQTPPSKKHARSRSFGGLIKRKVLGNQLAMEKRNRILSPEVANGAEKRGKENSPENRAMNSPALVKAGVCPKASDVILNREKISSSPTRVCFSPARESTI</sequence>
<dbReference type="PROSITE" id="PS50238">
    <property type="entry name" value="RHOGAP"/>
    <property type="match status" value="1"/>
</dbReference>
<evidence type="ECO:0000313" key="7">
    <source>
        <dbReference type="EMBL" id="KAJ8404928.1"/>
    </source>
</evidence>
<keyword evidence="1" id="KW-0343">GTPase activation</keyword>
<name>A0AAD7SMI7_9TELE</name>
<dbReference type="SMART" id="SM00324">
    <property type="entry name" value="RhoGAP"/>
    <property type="match status" value="1"/>
</dbReference>
<accession>A0AAD7SMI7</accession>
<dbReference type="PANTHER" id="PTHR14963:SF7">
    <property type="entry name" value="RHO GTPASE-ACTIVATING PROTEIN 19"/>
    <property type="match status" value="1"/>
</dbReference>
<comment type="function">
    <text evidence="2">GTPase activator for the Rho-type GTPases by converting them to an inactive GDP-bound state.</text>
</comment>
<feature type="region of interest" description="Disordered" evidence="5">
    <location>
        <begin position="384"/>
        <end position="405"/>
    </location>
</feature>
<gene>
    <name evidence="7" type="ORF">AAFF_G00333150</name>
</gene>
<evidence type="ECO:0000256" key="2">
    <source>
        <dbReference type="ARBA" id="ARBA00055252"/>
    </source>
</evidence>
<dbReference type="SUPFAM" id="SSF48350">
    <property type="entry name" value="GTPase activation domain, GAP"/>
    <property type="match status" value="1"/>
</dbReference>
<evidence type="ECO:0000256" key="3">
    <source>
        <dbReference type="ARBA" id="ARBA00070235"/>
    </source>
</evidence>
<dbReference type="CDD" id="cd04392">
    <property type="entry name" value="RhoGAP_ARHGAP19"/>
    <property type="match status" value="1"/>
</dbReference>
<dbReference type="GO" id="GO:0005737">
    <property type="term" value="C:cytoplasm"/>
    <property type="evidence" value="ECO:0007669"/>
    <property type="project" value="TreeGrafter"/>
</dbReference>